<protein>
    <submittedName>
        <fullName evidence="1">Uncharacterized protein</fullName>
    </submittedName>
</protein>
<proteinExistence type="predicted"/>
<organism evidence="1">
    <name type="scientific">Myoviridae sp. ctagO6</name>
    <dbReference type="NCBI Taxonomy" id="2826667"/>
    <lineage>
        <taxon>Viruses</taxon>
        <taxon>Duplodnaviria</taxon>
        <taxon>Heunggongvirae</taxon>
        <taxon>Uroviricota</taxon>
        <taxon>Caudoviricetes</taxon>
    </lineage>
</organism>
<sequence>MATVKNENTEKNMVKIRLPVLPRDRDTGPLPVSVNGEKYWIPRGKAVEVPDYIAEVIEHAETEEANAEEYIRGISS</sequence>
<evidence type="ECO:0000313" key="1">
    <source>
        <dbReference type="EMBL" id="DAD96345.1"/>
    </source>
</evidence>
<accession>A0A8S5NNR7</accession>
<dbReference type="EMBL" id="BK015215">
    <property type="protein sequence ID" value="DAD96345.1"/>
    <property type="molecule type" value="Genomic_DNA"/>
</dbReference>
<name>A0A8S5NNR7_9CAUD</name>
<reference evidence="1" key="1">
    <citation type="journal article" date="2021" name="Proc. Natl. Acad. Sci. U.S.A.">
        <title>A Catalog of Tens of Thousands of Viruses from Human Metagenomes Reveals Hidden Associations with Chronic Diseases.</title>
        <authorList>
            <person name="Tisza M.J."/>
            <person name="Buck C.B."/>
        </authorList>
    </citation>
    <scope>NUCLEOTIDE SEQUENCE</scope>
    <source>
        <strain evidence="1">CtagO6</strain>
    </source>
</reference>